<dbReference type="AlphaFoldDB" id="A0A423WIT4"/>
<comment type="caution">
    <text evidence="2">The sequence shown here is derived from an EMBL/GenBank/DDBJ whole genome shotgun (WGS) entry which is preliminary data.</text>
</comment>
<feature type="compositionally biased region" description="Low complexity" evidence="1">
    <location>
        <begin position="11"/>
        <end position="22"/>
    </location>
</feature>
<evidence type="ECO:0000256" key="1">
    <source>
        <dbReference type="SAM" id="MobiDB-lite"/>
    </source>
</evidence>
<dbReference type="EMBL" id="LJZO01000003">
    <property type="protein sequence ID" value="ROW03301.1"/>
    <property type="molecule type" value="Genomic_DNA"/>
</dbReference>
<protein>
    <submittedName>
        <fullName evidence="2">Uncharacterized protein</fullName>
    </submittedName>
</protein>
<evidence type="ECO:0000313" key="2">
    <source>
        <dbReference type="EMBL" id="ROW03301.1"/>
    </source>
</evidence>
<organism evidence="2 3">
    <name type="scientific">Cytospora chrysosperma</name>
    <name type="common">Cytospora canker fungus</name>
    <name type="synonym">Sphaeria chrysosperma</name>
    <dbReference type="NCBI Taxonomy" id="252740"/>
    <lineage>
        <taxon>Eukaryota</taxon>
        <taxon>Fungi</taxon>
        <taxon>Dikarya</taxon>
        <taxon>Ascomycota</taxon>
        <taxon>Pezizomycotina</taxon>
        <taxon>Sordariomycetes</taxon>
        <taxon>Sordariomycetidae</taxon>
        <taxon>Diaporthales</taxon>
        <taxon>Cytosporaceae</taxon>
        <taxon>Cytospora</taxon>
    </lineage>
</organism>
<sequence length="51" mass="5386">MGYKSVHYGTEHSAATSISTSSASESGMKHAVEAFYTVVVLHVDNVADEIA</sequence>
<reference evidence="2 3" key="1">
    <citation type="submission" date="2015-09" db="EMBL/GenBank/DDBJ databases">
        <title>Host preference determinants of Valsa canker pathogens revealed by comparative genomics.</title>
        <authorList>
            <person name="Yin Z."/>
            <person name="Huang L."/>
        </authorList>
    </citation>
    <scope>NUCLEOTIDE SEQUENCE [LARGE SCALE GENOMIC DNA]</scope>
    <source>
        <strain evidence="2 3">YSFL</strain>
    </source>
</reference>
<evidence type="ECO:0000313" key="3">
    <source>
        <dbReference type="Proteomes" id="UP000284375"/>
    </source>
</evidence>
<gene>
    <name evidence="2" type="ORF">VSDG_01591</name>
</gene>
<name>A0A423WIT4_CYTCH</name>
<proteinExistence type="predicted"/>
<accession>A0A423WIT4</accession>
<feature type="region of interest" description="Disordered" evidence="1">
    <location>
        <begin position="1"/>
        <end position="22"/>
    </location>
</feature>
<dbReference type="Proteomes" id="UP000284375">
    <property type="component" value="Unassembled WGS sequence"/>
</dbReference>
<keyword evidence="3" id="KW-1185">Reference proteome</keyword>